<evidence type="ECO:0000313" key="2">
    <source>
        <dbReference type="EMBL" id="PZF71255.1"/>
    </source>
</evidence>
<evidence type="ECO:0000256" key="1">
    <source>
        <dbReference type="SAM" id="SignalP"/>
    </source>
</evidence>
<gene>
    <name evidence="2" type="ORF">DN068_18325</name>
</gene>
<dbReference type="RefSeq" id="WP_111000400.1">
    <property type="nucleotide sequence ID" value="NZ_QKTW01000025.1"/>
</dbReference>
<name>A0A2W2A7F0_9BACT</name>
<protein>
    <recommendedName>
        <fullName evidence="4">Secretion system C-terminal sorting domain-containing protein</fullName>
    </recommendedName>
</protein>
<dbReference type="EMBL" id="QKTW01000025">
    <property type="protein sequence ID" value="PZF71255.1"/>
    <property type="molecule type" value="Genomic_DNA"/>
</dbReference>
<dbReference type="AlphaFoldDB" id="A0A2W2A7F0"/>
<feature type="chain" id="PRO_5015862298" description="Secretion system C-terminal sorting domain-containing protein" evidence="1">
    <location>
        <begin position="20"/>
        <end position="312"/>
    </location>
</feature>
<sequence length="312" mass="33615">MKRLLLILLAGSFFFSVKAQMQSSSINFDNYTSATDNDFVNNFTLTRAGLVQIPGTGITGGGVQLSSRGGEAVFNQLGNLSRLPTTMSVCFKFDKYSFQNKGNGPSVELKIMQCNHTGYISISAERELITIASPSGSCSYTFVNGGTLVDGNWYKLEGNVSINGNVCSISLFDLGSDGLAAPIFVRNGTFYTGSNDFYTYSNEPVKLILSGNGGASYLDSFYVSWWASSLGVDNLSSIPGLNVASVVSNELSLSIQSDQQCTYEIWTLNGSRIERGIFNRNVNINTSDLSPATYIIVVGSGGSMVSKRFVKL</sequence>
<feature type="signal peptide" evidence="1">
    <location>
        <begin position="1"/>
        <end position="19"/>
    </location>
</feature>
<evidence type="ECO:0008006" key="4">
    <source>
        <dbReference type="Google" id="ProtNLM"/>
    </source>
</evidence>
<dbReference type="NCBIfam" id="TIGR04183">
    <property type="entry name" value="Por_Secre_tail"/>
    <property type="match status" value="1"/>
</dbReference>
<evidence type="ECO:0000313" key="3">
    <source>
        <dbReference type="Proteomes" id="UP000248745"/>
    </source>
</evidence>
<dbReference type="OrthoDB" id="1268820at2"/>
<accession>A0A2W2A7F0</accession>
<proteinExistence type="predicted"/>
<organism evidence="2 3">
    <name type="scientific">Taibaiella soli</name>
    <dbReference type="NCBI Taxonomy" id="1649169"/>
    <lineage>
        <taxon>Bacteria</taxon>
        <taxon>Pseudomonadati</taxon>
        <taxon>Bacteroidota</taxon>
        <taxon>Chitinophagia</taxon>
        <taxon>Chitinophagales</taxon>
        <taxon>Chitinophagaceae</taxon>
        <taxon>Taibaiella</taxon>
    </lineage>
</organism>
<keyword evidence="3" id="KW-1185">Reference proteome</keyword>
<dbReference type="Proteomes" id="UP000248745">
    <property type="component" value="Unassembled WGS sequence"/>
</dbReference>
<keyword evidence="1" id="KW-0732">Signal</keyword>
<comment type="caution">
    <text evidence="2">The sequence shown here is derived from an EMBL/GenBank/DDBJ whole genome shotgun (WGS) entry which is preliminary data.</text>
</comment>
<dbReference type="InterPro" id="IPR026444">
    <property type="entry name" value="Secre_tail"/>
</dbReference>
<reference evidence="2 3" key="1">
    <citation type="submission" date="2018-06" db="EMBL/GenBank/DDBJ databases">
        <title>Mucibacter soli gen. nov., sp. nov., a new member of the family Chitinophagaceae producing mucin.</title>
        <authorList>
            <person name="Kim M.-K."/>
            <person name="Park S."/>
            <person name="Kim T.-S."/>
            <person name="Joung Y."/>
            <person name="Han J.-H."/>
            <person name="Kim S.B."/>
        </authorList>
    </citation>
    <scope>NUCLEOTIDE SEQUENCE [LARGE SCALE GENOMIC DNA]</scope>
    <source>
        <strain evidence="2 3">R1-15</strain>
    </source>
</reference>